<sequence>MAGSILAIFTWSLFQFSSLVLIILWAFNPLGSQASFRGIYLTDTVGHGVGRISYYSYNLTTQFEQSIFGLGSTRSKPMVRALYASALYDVMSSTQYVDPNNASFKDVITKLGGSEAAGIQAATDSWGNLRIPNIEYLDAFDDAHPDKWVNVPWKDSLQNYSSLVGDRFDGLDRFFTGNTTFNMTSSYQNLNCSPWASLNENQTESWAMSTFGQNFSAVMQTDLLHGSGSLDDSSMYRSYIGLSSFEAYRMNISAPGHPKFIFASRTSGALELFVTECATGTTYVDVQVTCSSKGASGKATCGVDAIRKSVETTEPPTAGILESLRVDNRTLAAPYDEYVTRGFLDAFADLIDDNQIGSGMSSFIERYITDPMTAVDGGATMGYADLGSLDIKLVERRLSLIYNTLWKVGWTYKSMTGGNMTTSYNKTTIVDGSYEQQPVYLSNATSHTIEPLKPVYALDIPWLIVYFVSVGVMFFAAVASLLLHAKSHAPPILGYVSSLIRDSVFFSDSAAQGNSTEGGASKAKRLGDMEVKIADVWSEESVGRVAFAPSQGRGVVKKGRWYD</sequence>
<dbReference type="EMBL" id="JAKIXB020000013">
    <property type="protein sequence ID" value="KAL1602968.1"/>
    <property type="molecule type" value="Genomic_DNA"/>
</dbReference>
<organism evidence="2 3">
    <name type="scientific">Nothophoma quercina</name>
    <dbReference type="NCBI Taxonomy" id="749835"/>
    <lineage>
        <taxon>Eukaryota</taxon>
        <taxon>Fungi</taxon>
        <taxon>Dikarya</taxon>
        <taxon>Ascomycota</taxon>
        <taxon>Pezizomycotina</taxon>
        <taxon>Dothideomycetes</taxon>
        <taxon>Pleosporomycetidae</taxon>
        <taxon>Pleosporales</taxon>
        <taxon>Pleosporineae</taxon>
        <taxon>Didymellaceae</taxon>
        <taxon>Nothophoma</taxon>
    </lineage>
</organism>
<keyword evidence="3" id="KW-1185">Reference proteome</keyword>
<name>A0ABR3RFJ0_9PLEO</name>
<feature type="transmembrane region" description="Helical" evidence="1">
    <location>
        <begin position="460"/>
        <end position="483"/>
    </location>
</feature>
<feature type="transmembrane region" description="Helical" evidence="1">
    <location>
        <begin position="5"/>
        <end position="27"/>
    </location>
</feature>
<evidence type="ECO:0000256" key="1">
    <source>
        <dbReference type="SAM" id="Phobius"/>
    </source>
</evidence>
<protein>
    <submittedName>
        <fullName evidence="2">Uncharacterized protein</fullName>
    </submittedName>
</protein>
<keyword evidence="1" id="KW-1133">Transmembrane helix</keyword>
<gene>
    <name evidence="2" type="ORF">SLS59_004624</name>
</gene>
<dbReference type="Proteomes" id="UP001521222">
    <property type="component" value="Unassembled WGS sequence"/>
</dbReference>
<evidence type="ECO:0000313" key="2">
    <source>
        <dbReference type="EMBL" id="KAL1602968.1"/>
    </source>
</evidence>
<comment type="caution">
    <text evidence="2">The sequence shown here is derived from an EMBL/GenBank/DDBJ whole genome shotgun (WGS) entry which is preliminary data.</text>
</comment>
<proteinExistence type="predicted"/>
<keyword evidence="1" id="KW-0472">Membrane</keyword>
<accession>A0ABR3RFJ0</accession>
<keyword evidence="1" id="KW-0812">Transmembrane</keyword>
<evidence type="ECO:0000313" key="3">
    <source>
        <dbReference type="Proteomes" id="UP001521222"/>
    </source>
</evidence>
<reference evidence="2 3" key="1">
    <citation type="submission" date="2024-02" db="EMBL/GenBank/DDBJ databases">
        <title>De novo assembly and annotation of 12 fungi associated with fruit tree decline syndrome in Ontario, Canada.</title>
        <authorList>
            <person name="Sulman M."/>
            <person name="Ellouze W."/>
            <person name="Ilyukhin E."/>
        </authorList>
    </citation>
    <scope>NUCLEOTIDE SEQUENCE [LARGE SCALE GENOMIC DNA]</scope>
    <source>
        <strain evidence="2 3">M97-236</strain>
    </source>
</reference>